<protein>
    <submittedName>
        <fullName evidence="3">Alpha/beta hydrolase</fullName>
    </submittedName>
</protein>
<dbReference type="Pfam" id="PF12146">
    <property type="entry name" value="Hydrolase_4"/>
    <property type="match status" value="1"/>
</dbReference>
<dbReference type="SUPFAM" id="SSF53474">
    <property type="entry name" value="alpha/beta-Hydrolases"/>
    <property type="match status" value="1"/>
</dbReference>
<keyword evidence="3" id="KW-0378">Hydrolase</keyword>
<dbReference type="Gene3D" id="3.40.50.1820">
    <property type="entry name" value="alpha/beta hydrolase"/>
    <property type="match status" value="1"/>
</dbReference>
<reference evidence="4" key="1">
    <citation type="journal article" date="2019" name="Int. J. Syst. Evol. Microbiol.">
        <title>The Global Catalogue of Microorganisms (GCM) 10K type strain sequencing project: providing services to taxonomists for standard genome sequencing and annotation.</title>
        <authorList>
            <consortium name="The Broad Institute Genomics Platform"/>
            <consortium name="The Broad Institute Genome Sequencing Center for Infectious Disease"/>
            <person name="Wu L."/>
            <person name="Ma J."/>
        </authorList>
    </citation>
    <scope>NUCLEOTIDE SEQUENCE [LARGE SCALE GENOMIC DNA]</scope>
    <source>
        <strain evidence="4">CGMCC 1.12151</strain>
    </source>
</reference>
<name>A0ABV9MCB4_9BACL</name>
<feature type="signal peptide" evidence="1">
    <location>
        <begin position="1"/>
        <end position="22"/>
    </location>
</feature>
<evidence type="ECO:0000313" key="3">
    <source>
        <dbReference type="EMBL" id="MFC4713416.1"/>
    </source>
</evidence>
<dbReference type="RefSeq" id="WP_377279128.1">
    <property type="nucleotide sequence ID" value="NZ_JBHSGL010000005.1"/>
</dbReference>
<feature type="domain" description="Serine aminopeptidase S33" evidence="2">
    <location>
        <begin position="187"/>
        <end position="261"/>
    </location>
</feature>
<dbReference type="PROSITE" id="PS51257">
    <property type="entry name" value="PROKAR_LIPOPROTEIN"/>
    <property type="match status" value="1"/>
</dbReference>
<organism evidence="3 4">
    <name type="scientific">Planococcus dechangensis</name>
    <dbReference type="NCBI Taxonomy" id="1176255"/>
    <lineage>
        <taxon>Bacteria</taxon>
        <taxon>Bacillati</taxon>
        <taxon>Bacillota</taxon>
        <taxon>Bacilli</taxon>
        <taxon>Bacillales</taxon>
        <taxon>Caryophanaceae</taxon>
        <taxon>Planococcus</taxon>
    </lineage>
</organism>
<keyword evidence="1" id="KW-0732">Signal</keyword>
<feature type="chain" id="PRO_5046752821" evidence="1">
    <location>
        <begin position="23"/>
        <end position="425"/>
    </location>
</feature>
<dbReference type="Proteomes" id="UP001595932">
    <property type="component" value="Unassembled WGS sequence"/>
</dbReference>
<accession>A0ABV9MCB4</accession>
<evidence type="ECO:0000313" key="4">
    <source>
        <dbReference type="Proteomes" id="UP001595932"/>
    </source>
</evidence>
<gene>
    <name evidence="3" type="ORF">ACFO5U_11105</name>
</gene>
<comment type="caution">
    <text evidence="3">The sequence shown here is derived from an EMBL/GenBank/DDBJ whole genome shotgun (WGS) entry which is preliminary data.</text>
</comment>
<dbReference type="InterPro" id="IPR053145">
    <property type="entry name" value="AB_hydrolase_Est10"/>
</dbReference>
<evidence type="ECO:0000256" key="1">
    <source>
        <dbReference type="SAM" id="SignalP"/>
    </source>
</evidence>
<dbReference type="PANTHER" id="PTHR43265:SF1">
    <property type="entry name" value="ESTERASE ESTD"/>
    <property type="match status" value="1"/>
</dbReference>
<evidence type="ECO:0000259" key="2">
    <source>
        <dbReference type="Pfam" id="PF12146"/>
    </source>
</evidence>
<dbReference type="PANTHER" id="PTHR43265">
    <property type="entry name" value="ESTERASE ESTD"/>
    <property type="match status" value="1"/>
</dbReference>
<dbReference type="InterPro" id="IPR029058">
    <property type="entry name" value="AB_hydrolase_fold"/>
</dbReference>
<dbReference type="InterPro" id="IPR022742">
    <property type="entry name" value="Hydrolase_4"/>
</dbReference>
<dbReference type="EMBL" id="JBHSGL010000005">
    <property type="protein sequence ID" value="MFC4713416.1"/>
    <property type="molecule type" value="Genomic_DNA"/>
</dbReference>
<dbReference type="GO" id="GO:0016787">
    <property type="term" value="F:hydrolase activity"/>
    <property type="evidence" value="ECO:0007669"/>
    <property type="project" value="UniProtKB-KW"/>
</dbReference>
<keyword evidence="4" id="KW-1185">Reference proteome</keyword>
<sequence>MKIRTLAVMLAMLLLAAGCGNRDDEPTEEEKSAIDGTWEGTIEVPEQAIPIVLTFADDSGSLSIPSQGVTNYPLSTVKIEDPSVAFDVDLQGQRLLFEGQLGTETIAGTFTQQGKSFPFELKPAAQTPPEEPENAVETEVEGGMMNAVVDLPEGDGPHPVAILIAGSGPTDKDGNSVGFPGKNNSLKMIGEQLAEQGIAVIRYDKRGIGDNMEIGIEEEDLRFEDFTKDAGAWIRFAKQDERFADVSVIGHSEGALIGLIASNEEGVDSYVSLTGVGRPSGELLREQLASLPAEQLEEAEQILEQLEAGRTVDSVSSELQPVFRPSVQPYLQSWMAHDPLVEVAKLDAPALFVGGTRDLQVPASDAELLYKAKTPDGELLVIDGMNHVLKPVADSEEENRKAYGDPDLPLADGLIDGITAFLNDH</sequence>
<proteinExistence type="predicted"/>